<accession>A0A8J8JSF9</accession>
<dbReference type="PANTHER" id="PTHR12151">
    <property type="entry name" value="ELECTRON TRANSPORT PROTIN SCO1/SENC FAMILY MEMBER"/>
    <property type="match status" value="1"/>
</dbReference>
<proteinExistence type="inferred from homology"/>
<feature type="signal peptide" evidence="4">
    <location>
        <begin position="1"/>
        <end position="19"/>
    </location>
</feature>
<keyword evidence="2" id="KW-0186">Copper</keyword>
<dbReference type="Pfam" id="PF02630">
    <property type="entry name" value="SCO1-SenC"/>
    <property type="match status" value="1"/>
</dbReference>
<evidence type="ECO:0000256" key="1">
    <source>
        <dbReference type="ARBA" id="ARBA00010996"/>
    </source>
</evidence>
<evidence type="ECO:0000256" key="4">
    <source>
        <dbReference type="SAM" id="SignalP"/>
    </source>
</evidence>
<organism evidence="5 6">
    <name type="scientific">Limnovirga soli</name>
    <dbReference type="NCBI Taxonomy" id="2656915"/>
    <lineage>
        <taxon>Bacteria</taxon>
        <taxon>Pseudomonadati</taxon>
        <taxon>Bacteroidota</taxon>
        <taxon>Chitinophagia</taxon>
        <taxon>Chitinophagales</taxon>
        <taxon>Chitinophagaceae</taxon>
        <taxon>Limnovirga</taxon>
    </lineage>
</organism>
<feature type="chain" id="PRO_5035285270" evidence="4">
    <location>
        <begin position="20"/>
        <end position="202"/>
    </location>
</feature>
<gene>
    <name evidence="5" type="ORF">GD597_01100</name>
</gene>
<protein>
    <submittedName>
        <fullName evidence="5">SCO family protein</fullName>
    </submittedName>
</protein>
<dbReference type="InterPro" id="IPR003782">
    <property type="entry name" value="SCO1/SenC"/>
</dbReference>
<evidence type="ECO:0000256" key="3">
    <source>
        <dbReference type="PIRSR" id="PIRSR603782-2"/>
    </source>
</evidence>
<dbReference type="GO" id="GO:0046872">
    <property type="term" value="F:metal ion binding"/>
    <property type="evidence" value="ECO:0007669"/>
    <property type="project" value="UniProtKB-KW"/>
</dbReference>
<keyword evidence="4" id="KW-0732">Signal</keyword>
<dbReference type="AlphaFoldDB" id="A0A8J8JSF9"/>
<feature type="binding site" evidence="2">
    <location>
        <position position="73"/>
    </location>
    <ligand>
        <name>Cu cation</name>
        <dbReference type="ChEBI" id="CHEBI:23378"/>
    </ligand>
</feature>
<dbReference type="PANTHER" id="PTHR12151:SF25">
    <property type="entry name" value="LINALOOL DEHYDRATASE_ISOMERASE DOMAIN-CONTAINING PROTEIN"/>
    <property type="match status" value="1"/>
</dbReference>
<dbReference type="PROSITE" id="PS51257">
    <property type="entry name" value="PROKAR_LIPOPROTEIN"/>
    <property type="match status" value="1"/>
</dbReference>
<evidence type="ECO:0000256" key="2">
    <source>
        <dbReference type="PIRSR" id="PIRSR603782-1"/>
    </source>
</evidence>
<dbReference type="Proteomes" id="UP000598971">
    <property type="component" value="Unassembled WGS sequence"/>
</dbReference>
<dbReference type="CDD" id="cd02968">
    <property type="entry name" value="SCO"/>
    <property type="match status" value="1"/>
</dbReference>
<name>A0A8J8JSF9_9BACT</name>
<comment type="similarity">
    <text evidence="1">Belongs to the SCO1/2 family.</text>
</comment>
<evidence type="ECO:0000313" key="5">
    <source>
        <dbReference type="EMBL" id="NNV54035.1"/>
    </source>
</evidence>
<evidence type="ECO:0000313" key="6">
    <source>
        <dbReference type="Proteomes" id="UP000598971"/>
    </source>
</evidence>
<sequence length="202" mass="22888">MKLYIILICLMFFSSCNQKQGKLPFLGNPIITETDTIYPTIADFILTNQDGKTITNETFRDKIYVADFIFLSCPTICPKMTKEMYNVYLSYATDARVGFISHTIDPEHDTIRRLKSYAENLGVSSAKWQFVTGNQDSILSLSEHSYFSAAYPDSTSPGGFTHSGGLLLVDMHRHIRGVYNSTNPSETKRLINDIKTLLKEQF</sequence>
<feature type="disulfide bond" description="Redox-active" evidence="3">
    <location>
        <begin position="73"/>
        <end position="77"/>
    </location>
</feature>
<reference evidence="5" key="1">
    <citation type="submission" date="2019-10" db="EMBL/GenBank/DDBJ databases">
        <title>Draft genome sequence of Panacibacter sp. KCS-6.</title>
        <authorList>
            <person name="Yim K.J."/>
        </authorList>
    </citation>
    <scope>NUCLEOTIDE SEQUENCE</scope>
    <source>
        <strain evidence="5">KCS-6</strain>
    </source>
</reference>
<dbReference type="EMBL" id="WHPF01000001">
    <property type="protein sequence ID" value="NNV54035.1"/>
    <property type="molecule type" value="Genomic_DNA"/>
</dbReference>
<dbReference type="Gene3D" id="3.40.30.10">
    <property type="entry name" value="Glutaredoxin"/>
    <property type="match status" value="1"/>
</dbReference>
<comment type="caution">
    <text evidence="5">The sequence shown here is derived from an EMBL/GenBank/DDBJ whole genome shotgun (WGS) entry which is preliminary data.</text>
</comment>
<keyword evidence="2" id="KW-0479">Metal-binding</keyword>
<keyword evidence="6" id="KW-1185">Reference proteome</keyword>
<feature type="binding site" evidence="2">
    <location>
        <position position="77"/>
    </location>
    <ligand>
        <name>Cu cation</name>
        <dbReference type="ChEBI" id="CHEBI:23378"/>
    </ligand>
</feature>
<feature type="binding site" evidence="2">
    <location>
        <position position="162"/>
    </location>
    <ligand>
        <name>Cu cation</name>
        <dbReference type="ChEBI" id="CHEBI:23378"/>
    </ligand>
</feature>
<dbReference type="InterPro" id="IPR036249">
    <property type="entry name" value="Thioredoxin-like_sf"/>
</dbReference>
<dbReference type="SUPFAM" id="SSF52833">
    <property type="entry name" value="Thioredoxin-like"/>
    <property type="match status" value="1"/>
</dbReference>
<keyword evidence="3" id="KW-1015">Disulfide bond</keyword>